<organism evidence="1 2">
    <name type="scientific">Neofusicoccum parvum</name>
    <dbReference type="NCBI Taxonomy" id="310453"/>
    <lineage>
        <taxon>Eukaryota</taxon>
        <taxon>Fungi</taxon>
        <taxon>Dikarya</taxon>
        <taxon>Ascomycota</taxon>
        <taxon>Pezizomycotina</taxon>
        <taxon>Dothideomycetes</taxon>
        <taxon>Dothideomycetes incertae sedis</taxon>
        <taxon>Botryosphaeriales</taxon>
        <taxon>Botryosphaeriaceae</taxon>
        <taxon>Neofusicoccum</taxon>
    </lineage>
</organism>
<evidence type="ECO:0000313" key="2">
    <source>
        <dbReference type="Proteomes" id="UP001165186"/>
    </source>
</evidence>
<accession>A0ACB5S444</accession>
<sequence>MPTTPSSHGSPMPGMDAAAGMAMTFSASTRVTLFLDAWTTAAPAAYAATVLLLFALSVLHRFLGTLRAQLESAGRERRRRRRDNEEAAVGEKSAGGGRRSRRRSIWSRRGRSVEDVGEDGAEETEPLSPKVPGGTTGGRALRSGGDEGDDDGGRGGFWRQGAPWEWRRDGGRAVLEFARAALGYLLMLAVMTFNVGVFFAVLGGILVGELVFGRFAQGGSTRQEDGCHD</sequence>
<name>A0ACB5S444_9PEZI</name>
<reference evidence="1" key="1">
    <citation type="submission" date="2024-09" db="EMBL/GenBank/DDBJ databases">
        <title>Draft Genome Sequences of Neofusicoccum parvum.</title>
        <authorList>
            <person name="Ashida A."/>
            <person name="Camagna M."/>
            <person name="Tanaka A."/>
            <person name="Takemoto D."/>
        </authorList>
    </citation>
    <scope>NUCLEOTIDE SEQUENCE</scope>
    <source>
        <strain evidence="1">PPO83</strain>
    </source>
</reference>
<evidence type="ECO:0000313" key="1">
    <source>
        <dbReference type="EMBL" id="GME27534.1"/>
    </source>
</evidence>
<proteinExistence type="predicted"/>
<dbReference type="EMBL" id="BSXG01000038">
    <property type="protein sequence ID" value="GME27534.1"/>
    <property type="molecule type" value="Genomic_DNA"/>
</dbReference>
<dbReference type="Proteomes" id="UP001165186">
    <property type="component" value="Unassembled WGS sequence"/>
</dbReference>
<keyword evidence="2" id="KW-1185">Reference proteome</keyword>
<gene>
    <name evidence="1" type="primary">g2889</name>
    <name evidence="1" type="ORF">NpPPO83_00002889</name>
</gene>
<protein>
    <submittedName>
        <fullName evidence="1">Uncharacterized protein</fullName>
    </submittedName>
</protein>
<comment type="caution">
    <text evidence="1">The sequence shown here is derived from an EMBL/GenBank/DDBJ whole genome shotgun (WGS) entry which is preliminary data.</text>
</comment>